<protein>
    <submittedName>
        <fullName evidence="3">Uncharacterized protein</fullName>
    </submittedName>
</protein>
<dbReference type="EMBL" id="BONQ01000004">
    <property type="protein sequence ID" value="GIG42193.1"/>
    <property type="molecule type" value="Genomic_DNA"/>
</dbReference>
<evidence type="ECO:0000256" key="2">
    <source>
        <dbReference type="SAM" id="Phobius"/>
    </source>
</evidence>
<keyword evidence="2" id="KW-1133">Transmembrane helix</keyword>
<evidence type="ECO:0000313" key="3">
    <source>
        <dbReference type="EMBL" id="GIG42193.1"/>
    </source>
</evidence>
<proteinExistence type="predicted"/>
<organism evidence="3 4">
    <name type="scientific">Dactylosporangium siamense</name>
    <dbReference type="NCBI Taxonomy" id="685454"/>
    <lineage>
        <taxon>Bacteria</taxon>
        <taxon>Bacillati</taxon>
        <taxon>Actinomycetota</taxon>
        <taxon>Actinomycetes</taxon>
        <taxon>Micromonosporales</taxon>
        <taxon>Micromonosporaceae</taxon>
        <taxon>Dactylosporangium</taxon>
    </lineage>
</organism>
<accession>A0A919U912</accession>
<reference evidence="3" key="1">
    <citation type="submission" date="2021-01" db="EMBL/GenBank/DDBJ databases">
        <title>Whole genome shotgun sequence of Dactylosporangium siamense NBRC 106093.</title>
        <authorList>
            <person name="Komaki H."/>
            <person name="Tamura T."/>
        </authorList>
    </citation>
    <scope>NUCLEOTIDE SEQUENCE</scope>
    <source>
        <strain evidence="3">NBRC 106093</strain>
    </source>
</reference>
<keyword evidence="4" id="KW-1185">Reference proteome</keyword>
<sequence>MLLVVGGSVALAATGPVSLLEAADLLGIAGFLPPSGDRRGAVTADPWVLRRALLALLVGVATALVILAICREAGQPDPARVRLRPAHPPRTSAGCRACAAPAPRVPATA</sequence>
<gene>
    <name evidence="3" type="ORF">Dsi01nite_002340</name>
</gene>
<feature type="transmembrane region" description="Helical" evidence="2">
    <location>
        <begin position="52"/>
        <end position="70"/>
    </location>
</feature>
<comment type="caution">
    <text evidence="3">The sequence shown here is derived from an EMBL/GenBank/DDBJ whole genome shotgun (WGS) entry which is preliminary data.</text>
</comment>
<evidence type="ECO:0000313" key="4">
    <source>
        <dbReference type="Proteomes" id="UP000660611"/>
    </source>
</evidence>
<name>A0A919U912_9ACTN</name>
<keyword evidence="2" id="KW-0812">Transmembrane</keyword>
<dbReference type="Proteomes" id="UP000660611">
    <property type="component" value="Unassembled WGS sequence"/>
</dbReference>
<dbReference type="AlphaFoldDB" id="A0A919U912"/>
<evidence type="ECO:0000256" key="1">
    <source>
        <dbReference type="SAM" id="MobiDB-lite"/>
    </source>
</evidence>
<keyword evidence="2" id="KW-0472">Membrane</keyword>
<feature type="region of interest" description="Disordered" evidence="1">
    <location>
        <begin position="85"/>
        <end position="109"/>
    </location>
</feature>
<dbReference type="RefSeq" id="WP_203844075.1">
    <property type="nucleotide sequence ID" value="NZ_BAAAVW010000003.1"/>
</dbReference>
<feature type="compositionally biased region" description="Low complexity" evidence="1">
    <location>
        <begin position="93"/>
        <end position="109"/>
    </location>
</feature>